<name>A0A9D3XJ87_9SAUR</name>
<feature type="compositionally biased region" description="Basic and acidic residues" evidence="1">
    <location>
        <begin position="20"/>
        <end position="30"/>
    </location>
</feature>
<evidence type="ECO:0000313" key="3">
    <source>
        <dbReference type="Proteomes" id="UP000827986"/>
    </source>
</evidence>
<dbReference type="Pfam" id="PF18744">
    <property type="entry name" value="SNAD1"/>
    <property type="match status" value="1"/>
</dbReference>
<reference evidence="2" key="1">
    <citation type="submission" date="2021-09" db="EMBL/GenBank/DDBJ databases">
        <title>The genome of Mauremys mutica provides insights into the evolution of semi-aquatic lifestyle.</title>
        <authorList>
            <person name="Gong S."/>
            <person name="Gao Y."/>
        </authorList>
    </citation>
    <scope>NUCLEOTIDE SEQUENCE</scope>
    <source>
        <strain evidence="2">MM-2020</strain>
        <tissue evidence="2">Muscle</tissue>
    </source>
</reference>
<protein>
    <submittedName>
        <fullName evidence="2">Uncharacterized protein</fullName>
    </submittedName>
</protein>
<feature type="region of interest" description="Disordered" evidence="1">
    <location>
        <begin position="1"/>
        <end position="46"/>
    </location>
</feature>
<dbReference type="EMBL" id="JAHDVG010000469">
    <property type="protein sequence ID" value="KAH1180933.1"/>
    <property type="molecule type" value="Genomic_DNA"/>
</dbReference>
<accession>A0A9D3XJ87</accession>
<dbReference type="Proteomes" id="UP000827986">
    <property type="component" value="Unassembled WGS sequence"/>
</dbReference>
<proteinExistence type="predicted"/>
<organism evidence="2 3">
    <name type="scientific">Mauremys mutica</name>
    <name type="common">yellowpond turtle</name>
    <dbReference type="NCBI Taxonomy" id="74926"/>
    <lineage>
        <taxon>Eukaryota</taxon>
        <taxon>Metazoa</taxon>
        <taxon>Chordata</taxon>
        <taxon>Craniata</taxon>
        <taxon>Vertebrata</taxon>
        <taxon>Euteleostomi</taxon>
        <taxon>Archelosauria</taxon>
        <taxon>Testudinata</taxon>
        <taxon>Testudines</taxon>
        <taxon>Cryptodira</taxon>
        <taxon>Durocryptodira</taxon>
        <taxon>Testudinoidea</taxon>
        <taxon>Geoemydidae</taxon>
        <taxon>Geoemydinae</taxon>
        <taxon>Mauremys</taxon>
    </lineage>
</organism>
<keyword evidence="3" id="KW-1185">Reference proteome</keyword>
<evidence type="ECO:0000313" key="2">
    <source>
        <dbReference type="EMBL" id="KAH1180933.1"/>
    </source>
</evidence>
<evidence type="ECO:0000256" key="1">
    <source>
        <dbReference type="SAM" id="MobiDB-lite"/>
    </source>
</evidence>
<sequence length="203" mass="23099">MAPSRSGWLRPGGGYFPQRPGDERSGRQEEQEQGAVEDPNPEWDGRAWNMGKDKDHEMAAGTLFVGTEREVDCQTKCQETHALGEEFGSNHYTSSFPNNPCSWPSCFVVFTYYFPCLGICLSLKGHHRIQQLMDGIFSVIDEDHRALVFKEVLKKDIGRGKQFVWNSWQTLCNVPMYQCDDQGCQSCEEKDVNKNFCLTAVKN</sequence>
<dbReference type="InterPro" id="IPR040958">
    <property type="entry name" value="SNAD1"/>
</dbReference>
<comment type="caution">
    <text evidence="2">The sequence shown here is derived from an EMBL/GenBank/DDBJ whole genome shotgun (WGS) entry which is preliminary data.</text>
</comment>
<gene>
    <name evidence="2" type="ORF">KIL84_001867</name>
</gene>
<dbReference type="AlphaFoldDB" id="A0A9D3XJ87"/>